<feature type="domain" description="Nitroreductase" evidence="6">
    <location>
        <begin position="8"/>
        <end position="152"/>
    </location>
</feature>
<protein>
    <submittedName>
        <fullName evidence="7">Nitroreductase family protein</fullName>
    </submittedName>
</protein>
<dbReference type="Gene3D" id="3.40.109.10">
    <property type="entry name" value="NADH Oxidase"/>
    <property type="match status" value="1"/>
</dbReference>
<evidence type="ECO:0000259" key="6">
    <source>
        <dbReference type="Pfam" id="PF00881"/>
    </source>
</evidence>
<dbReference type="AlphaFoldDB" id="A0A9D1DSI2"/>
<evidence type="ECO:0000256" key="4">
    <source>
        <dbReference type="ARBA" id="ARBA00022643"/>
    </source>
</evidence>
<reference evidence="7" key="1">
    <citation type="submission" date="2020-10" db="EMBL/GenBank/DDBJ databases">
        <authorList>
            <person name="Gilroy R."/>
        </authorList>
    </citation>
    <scope>NUCLEOTIDE SEQUENCE</scope>
    <source>
        <strain evidence="7">ChiSjej1B19-7085</strain>
    </source>
</reference>
<comment type="caution">
    <text evidence="7">The sequence shown here is derived from an EMBL/GenBank/DDBJ whole genome shotgun (WGS) entry which is preliminary data.</text>
</comment>
<dbReference type="EMBL" id="DVHF01000134">
    <property type="protein sequence ID" value="HIR58111.1"/>
    <property type="molecule type" value="Genomic_DNA"/>
</dbReference>
<dbReference type="PANTHER" id="PTHR43673:SF2">
    <property type="entry name" value="NITROREDUCTASE"/>
    <property type="match status" value="1"/>
</dbReference>
<dbReference type="GO" id="GO:0016491">
    <property type="term" value="F:oxidoreductase activity"/>
    <property type="evidence" value="ECO:0007669"/>
    <property type="project" value="UniProtKB-KW"/>
</dbReference>
<keyword evidence="3" id="KW-0285">Flavoprotein</keyword>
<dbReference type="CDD" id="cd02062">
    <property type="entry name" value="Nitro_FMN_reductase"/>
    <property type="match status" value="1"/>
</dbReference>
<organism evidence="7 8">
    <name type="scientific">Candidatus Gallacutalibacter pullicola</name>
    <dbReference type="NCBI Taxonomy" id="2840830"/>
    <lineage>
        <taxon>Bacteria</taxon>
        <taxon>Bacillati</taxon>
        <taxon>Bacillota</taxon>
        <taxon>Clostridia</taxon>
        <taxon>Eubacteriales</taxon>
        <taxon>Candidatus Gallacutalibacter</taxon>
    </lineage>
</organism>
<evidence type="ECO:0000256" key="5">
    <source>
        <dbReference type="ARBA" id="ARBA00023002"/>
    </source>
</evidence>
<name>A0A9D1DSI2_9FIRM</name>
<evidence type="ECO:0000256" key="2">
    <source>
        <dbReference type="ARBA" id="ARBA00007118"/>
    </source>
</evidence>
<dbReference type="InterPro" id="IPR023312">
    <property type="entry name" value="Put_nitroreductase_C_bac"/>
</dbReference>
<comment type="similarity">
    <text evidence="2">Belongs to the nitroreductase family.</text>
</comment>
<dbReference type="InterPro" id="IPR000415">
    <property type="entry name" value="Nitroreductase-like"/>
</dbReference>
<dbReference type="Gene3D" id="2.20.180.10">
    <property type="entry name" value="putative fmn-dependent nitroreductase like domains"/>
    <property type="match status" value="1"/>
</dbReference>
<reference evidence="7" key="2">
    <citation type="journal article" date="2021" name="PeerJ">
        <title>Extensive microbial diversity within the chicken gut microbiome revealed by metagenomics and culture.</title>
        <authorList>
            <person name="Gilroy R."/>
            <person name="Ravi A."/>
            <person name="Getino M."/>
            <person name="Pursley I."/>
            <person name="Horton D.L."/>
            <person name="Alikhan N.F."/>
            <person name="Baker D."/>
            <person name="Gharbi K."/>
            <person name="Hall N."/>
            <person name="Watson M."/>
            <person name="Adriaenssens E.M."/>
            <person name="Foster-Nyarko E."/>
            <person name="Jarju S."/>
            <person name="Secka A."/>
            <person name="Antonio M."/>
            <person name="Oren A."/>
            <person name="Chaudhuri R.R."/>
            <person name="La Ragione R."/>
            <person name="Hildebrand F."/>
            <person name="Pallen M.J."/>
        </authorList>
    </citation>
    <scope>NUCLEOTIDE SEQUENCE</scope>
    <source>
        <strain evidence="7">ChiSjej1B19-7085</strain>
    </source>
</reference>
<sequence>MIKDLLKKSRSYRGYDESYQVTREQLTELVDCARYAPSSVNLQPLKYRLVCGGEEKVLQPLTKWARALPQLTLPHPGHCPTAFIVICQDQEIAEAIPRFQKDVGIVAQSMLLAAAEMGLGGCMIGNFNAGEVRQALSLPEKMAPVLVVAIGKPDEKIVLTEIAPGESTDYYRDEQDVHYVPKRRLEDIIL</sequence>
<gene>
    <name evidence="7" type="ORF">IAA54_10630</name>
</gene>
<evidence type="ECO:0000313" key="7">
    <source>
        <dbReference type="EMBL" id="HIR58111.1"/>
    </source>
</evidence>
<dbReference type="SUPFAM" id="SSF55469">
    <property type="entry name" value="FMN-dependent nitroreductase-like"/>
    <property type="match status" value="1"/>
</dbReference>
<proteinExistence type="inferred from homology"/>
<dbReference type="Pfam" id="PF00881">
    <property type="entry name" value="Nitroreductase"/>
    <property type="match status" value="1"/>
</dbReference>
<evidence type="ECO:0000256" key="3">
    <source>
        <dbReference type="ARBA" id="ARBA00022630"/>
    </source>
</evidence>
<comment type="cofactor">
    <cofactor evidence="1">
        <name>FMN</name>
        <dbReference type="ChEBI" id="CHEBI:58210"/>
    </cofactor>
</comment>
<evidence type="ECO:0000256" key="1">
    <source>
        <dbReference type="ARBA" id="ARBA00001917"/>
    </source>
</evidence>
<dbReference type="InterPro" id="IPR029479">
    <property type="entry name" value="Nitroreductase"/>
</dbReference>
<dbReference type="Proteomes" id="UP000886785">
    <property type="component" value="Unassembled WGS sequence"/>
</dbReference>
<dbReference type="PANTHER" id="PTHR43673">
    <property type="entry name" value="NAD(P)H NITROREDUCTASE YDGI-RELATED"/>
    <property type="match status" value="1"/>
</dbReference>
<evidence type="ECO:0000313" key="8">
    <source>
        <dbReference type="Proteomes" id="UP000886785"/>
    </source>
</evidence>
<accession>A0A9D1DSI2</accession>
<keyword evidence="4" id="KW-0288">FMN</keyword>
<keyword evidence="5" id="KW-0560">Oxidoreductase</keyword>